<evidence type="ECO:0000313" key="1">
    <source>
        <dbReference type="EMBL" id="WXG70511.1"/>
    </source>
</evidence>
<accession>A0ABZ2PS29</accession>
<keyword evidence="2" id="KW-1185">Reference proteome</keyword>
<dbReference type="Pfam" id="PF05655">
    <property type="entry name" value="AvrD"/>
    <property type="match status" value="1"/>
</dbReference>
<evidence type="ECO:0000313" key="2">
    <source>
        <dbReference type="Proteomes" id="UP001432000"/>
    </source>
</evidence>
<name>A0ABZ2PS29_9NOCA</name>
<proteinExistence type="predicted"/>
<gene>
    <name evidence="1" type="ORF">WDS16_08460</name>
</gene>
<dbReference type="InterPro" id="IPR008799">
    <property type="entry name" value="Pseudomon_AvrD"/>
</dbReference>
<sequence>MTATLEPLELASTDVYLGPAERRFFGGGYRRSTRELTDLTLVTDATGVGRLTATARVTYPTDWSRKGLNDQSPHLSTVDVIALGQEATSLYLSGALGLSPADPGVQLVGAVKVSAGTSAVEDELDAFPVVVSARSAPLVGTSTIETAFNCSIGTLKLSLTMRHPEVAARDLVVVAATSAKLDSCRDVRDAHRHPFATDWAERRNTATDIHIDRQSHTATAQSAPSPIVAGTRAADLIVDSFVMTLQLGQILLYEMDSIDRAHSNTLWMRQTSFSWSEDTSYVLGKSTYHLDRARVLDRGDHRWRVADIVGDVYGVTTRCSVAHRLPC</sequence>
<dbReference type="Proteomes" id="UP001432000">
    <property type="component" value="Chromosome"/>
</dbReference>
<dbReference type="EMBL" id="CP147846">
    <property type="protein sequence ID" value="WXG70511.1"/>
    <property type="molecule type" value="Genomic_DNA"/>
</dbReference>
<organism evidence="1 2">
    <name type="scientific">Rhodococcus sovatensis</name>
    <dbReference type="NCBI Taxonomy" id="1805840"/>
    <lineage>
        <taxon>Bacteria</taxon>
        <taxon>Bacillati</taxon>
        <taxon>Actinomycetota</taxon>
        <taxon>Actinomycetes</taxon>
        <taxon>Mycobacteriales</taxon>
        <taxon>Nocardiaceae</taxon>
        <taxon>Rhodococcus</taxon>
    </lineage>
</organism>
<protein>
    <submittedName>
        <fullName evidence="1">AvrD family protein</fullName>
    </submittedName>
</protein>
<reference evidence="1 2" key="1">
    <citation type="submission" date="2024-03" db="EMBL/GenBank/DDBJ databases">
        <title>Natural products discovery in diverse microorganisms through a two-stage MS feature dereplication strategy.</title>
        <authorList>
            <person name="Zhang R."/>
        </authorList>
    </citation>
    <scope>NUCLEOTIDE SEQUENCE [LARGE SCALE GENOMIC DNA]</scope>
    <source>
        <strain evidence="1 2">18930</strain>
    </source>
</reference>
<dbReference type="RefSeq" id="WP_338891969.1">
    <property type="nucleotide sequence ID" value="NZ_CP147846.1"/>
</dbReference>